<comment type="caution">
    <text evidence="8">The sequence shown here is derived from an EMBL/GenBank/DDBJ whole genome shotgun (WGS) entry which is preliminary data.</text>
</comment>
<dbReference type="FunFam" id="3.30.1510.10:FF:000001">
    <property type="entry name" value="Formate--tetrahydrofolate ligase"/>
    <property type="match status" value="1"/>
</dbReference>
<gene>
    <name evidence="6" type="primary">fhs</name>
    <name evidence="8" type="ORF">ACFOZ7_05110</name>
</gene>
<evidence type="ECO:0000256" key="2">
    <source>
        <dbReference type="ARBA" id="ARBA00022563"/>
    </source>
</evidence>
<accession>A0ABD5NWN9</accession>
<dbReference type="RefSeq" id="WP_246967257.1">
    <property type="nucleotide sequence ID" value="NZ_CP095397.1"/>
</dbReference>
<dbReference type="EC" id="6.3.4.3" evidence="6"/>
<evidence type="ECO:0000256" key="7">
    <source>
        <dbReference type="SAM" id="MobiDB-lite"/>
    </source>
</evidence>
<dbReference type="AlphaFoldDB" id="A0ABD5NWN9"/>
<proteinExistence type="inferred from homology"/>
<dbReference type="InterPro" id="IPR027417">
    <property type="entry name" value="P-loop_NTPase"/>
</dbReference>
<dbReference type="NCBIfam" id="NF010030">
    <property type="entry name" value="PRK13505.1"/>
    <property type="match status" value="1"/>
</dbReference>
<dbReference type="HAMAP" id="MF_01543">
    <property type="entry name" value="FTHFS"/>
    <property type="match status" value="1"/>
</dbReference>
<feature type="region of interest" description="Disordered" evidence="7">
    <location>
        <begin position="1"/>
        <end position="34"/>
    </location>
</feature>
<dbReference type="Pfam" id="PF01268">
    <property type="entry name" value="FTHFS"/>
    <property type="match status" value="1"/>
</dbReference>
<dbReference type="Proteomes" id="UP001595821">
    <property type="component" value="Unassembled WGS sequence"/>
</dbReference>
<evidence type="ECO:0000256" key="1">
    <source>
        <dbReference type="ARBA" id="ARBA00004777"/>
    </source>
</evidence>
<evidence type="ECO:0000256" key="3">
    <source>
        <dbReference type="ARBA" id="ARBA00022598"/>
    </source>
</evidence>
<comment type="catalytic activity">
    <reaction evidence="6">
        <text>(6S)-5,6,7,8-tetrahydrofolate + formate + ATP = (6R)-10-formyltetrahydrofolate + ADP + phosphate</text>
        <dbReference type="Rhea" id="RHEA:20221"/>
        <dbReference type="ChEBI" id="CHEBI:15740"/>
        <dbReference type="ChEBI" id="CHEBI:30616"/>
        <dbReference type="ChEBI" id="CHEBI:43474"/>
        <dbReference type="ChEBI" id="CHEBI:57453"/>
        <dbReference type="ChEBI" id="CHEBI:195366"/>
        <dbReference type="ChEBI" id="CHEBI:456216"/>
        <dbReference type="EC" id="6.3.4.3"/>
    </reaction>
</comment>
<dbReference type="PROSITE" id="PS00721">
    <property type="entry name" value="FTHFS_1"/>
    <property type="match status" value="1"/>
</dbReference>
<dbReference type="Gene3D" id="3.10.410.10">
    <property type="entry name" value="Formyltetrahydrofolate synthetase, domain 3"/>
    <property type="match status" value="1"/>
</dbReference>
<dbReference type="GeneID" id="71854848"/>
<sequence length="574" mass="60178">MSPPDPHPEDEDESVPDDLEIARAAAPSPISDVAAKLGFEPDDLERYGDHVAKPSVDALQRALEREATGNLVLVTAMTPTPQGEGKTVTTVGLGQALAKRGESAAVAIREPSLGPVFGIKGGAAGGGYSQVLPMEDINLHFTGDIHALTSAHNLVAAAVDAHLHHGADPPIDSRSVTWPRALDVNDRALREIVLGLGGQANGVPREGGFQITAASELMATLGLAEDYADLKARLERIVVAYDRDGDPVTVADLEVGGAVAALLRDALRPNLVQTIEGVPAFVHGGPFANIAHGTNTAIADRVGLAGAEYLVTEGGFGSELGAEKFVDVVTRQTGLAPEAAVLVVTVRALKRQGLSMWPSETERLAEPDVEAALDGLENALAHVEILERLGMPVVVALNRFPQDTDEEVDAVLEAFAERGIPAAESTVHRDGGEGGTELAQLVTDAVDEPGRGQPLYDSSATVREAIETVATEVYGARDVEYVDSAPDDLERIERLGLEELPVCLSKTPYSLSDDPERTGVPTDWTLTVREIRPAAGAGFLVALTGDVLTMPGLPSDPAATDVDLEADGTITGLF</sequence>
<dbReference type="InterPro" id="IPR000559">
    <property type="entry name" value="Formate_THF_ligase"/>
</dbReference>
<dbReference type="CDD" id="cd00477">
    <property type="entry name" value="FTHFS"/>
    <property type="match status" value="1"/>
</dbReference>
<keyword evidence="4 6" id="KW-0547">Nucleotide-binding</keyword>
<comment type="similarity">
    <text evidence="6">Belongs to the formate--tetrahydrofolate ligase family.</text>
</comment>
<dbReference type="GO" id="GO:0004329">
    <property type="term" value="F:formate-tetrahydrofolate ligase activity"/>
    <property type="evidence" value="ECO:0007669"/>
    <property type="project" value="UniProtKB-UniRule"/>
</dbReference>
<dbReference type="EMBL" id="JBHSDJ010000013">
    <property type="protein sequence ID" value="MFC4246373.1"/>
    <property type="molecule type" value="Genomic_DNA"/>
</dbReference>
<reference evidence="8 9" key="1">
    <citation type="journal article" date="2014" name="Int. J. Syst. Evol. Microbiol.">
        <title>Complete genome sequence of Corynebacterium casei LMG S-19264T (=DSM 44701T), isolated from a smear-ripened cheese.</title>
        <authorList>
            <consortium name="US DOE Joint Genome Institute (JGI-PGF)"/>
            <person name="Walter F."/>
            <person name="Albersmeier A."/>
            <person name="Kalinowski J."/>
            <person name="Ruckert C."/>
        </authorList>
    </citation>
    <scope>NUCLEOTIDE SEQUENCE [LARGE SCALE GENOMIC DNA]</scope>
    <source>
        <strain evidence="8 9">IBRC-M 10912</strain>
    </source>
</reference>
<feature type="compositionally biased region" description="Acidic residues" evidence="7">
    <location>
        <begin position="8"/>
        <end position="19"/>
    </location>
</feature>
<dbReference type="Gene3D" id="3.40.50.300">
    <property type="entry name" value="P-loop containing nucleotide triphosphate hydrolases"/>
    <property type="match status" value="1"/>
</dbReference>
<keyword evidence="3 6" id="KW-0436">Ligase</keyword>
<evidence type="ECO:0000256" key="4">
    <source>
        <dbReference type="ARBA" id="ARBA00022741"/>
    </source>
</evidence>
<evidence type="ECO:0000256" key="6">
    <source>
        <dbReference type="HAMAP-Rule" id="MF_01543"/>
    </source>
</evidence>
<keyword evidence="2 6" id="KW-0554">One-carbon metabolism</keyword>
<evidence type="ECO:0000313" key="8">
    <source>
        <dbReference type="EMBL" id="MFC4246373.1"/>
    </source>
</evidence>
<evidence type="ECO:0000256" key="5">
    <source>
        <dbReference type="ARBA" id="ARBA00022840"/>
    </source>
</evidence>
<organism evidence="8 9">
    <name type="scientific">Natribaculum luteum</name>
    <dbReference type="NCBI Taxonomy" id="1586232"/>
    <lineage>
        <taxon>Archaea</taxon>
        <taxon>Methanobacteriati</taxon>
        <taxon>Methanobacteriota</taxon>
        <taxon>Stenosarchaea group</taxon>
        <taxon>Halobacteria</taxon>
        <taxon>Halobacteriales</taxon>
        <taxon>Natrialbaceae</taxon>
        <taxon>Natribaculum</taxon>
    </lineage>
</organism>
<dbReference type="Gene3D" id="3.30.1510.10">
    <property type="entry name" value="Domain 2, N(10)-formyltetrahydrofolate synthetase"/>
    <property type="match status" value="1"/>
</dbReference>
<evidence type="ECO:0000313" key="9">
    <source>
        <dbReference type="Proteomes" id="UP001595821"/>
    </source>
</evidence>
<dbReference type="SUPFAM" id="SSF52540">
    <property type="entry name" value="P-loop containing nucleoside triphosphate hydrolases"/>
    <property type="match status" value="1"/>
</dbReference>
<keyword evidence="5 6" id="KW-0067">ATP-binding</keyword>
<dbReference type="GO" id="GO:0005524">
    <property type="term" value="F:ATP binding"/>
    <property type="evidence" value="ECO:0007669"/>
    <property type="project" value="UniProtKB-UniRule"/>
</dbReference>
<name>A0ABD5NWN9_9EURY</name>
<dbReference type="InterPro" id="IPR020628">
    <property type="entry name" value="Formate_THF_ligase_CS"/>
</dbReference>
<protein>
    <recommendedName>
        <fullName evidence="6">Formate--tetrahydrofolate ligase</fullName>
        <ecNumber evidence="6">6.3.4.3</ecNumber>
    </recommendedName>
    <alternativeName>
        <fullName evidence="6">Formyltetrahydrofolate synthetase</fullName>
        <shortName evidence="6">FHS</shortName>
        <shortName evidence="6">FTHFS</shortName>
    </alternativeName>
</protein>
<feature type="binding site" evidence="6">
    <location>
        <begin position="80"/>
        <end position="87"/>
    </location>
    <ligand>
        <name>ATP</name>
        <dbReference type="ChEBI" id="CHEBI:30616"/>
    </ligand>
</feature>
<dbReference type="GO" id="GO:0035999">
    <property type="term" value="P:tetrahydrofolate interconversion"/>
    <property type="evidence" value="ECO:0007669"/>
    <property type="project" value="UniProtKB-UniRule"/>
</dbReference>
<comment type="pathway">
    <text evidence="1 6">One-carbon metabolism; tetrahydrofolate interconversion.</text>
</comment>